<dbReference type="InterPro" id="IPR027417">
    <property type="entry name" value="P-loop_NTPase"/>
</dbReference>
<dbReference type="Gene3D" id="3.40.50.300">
    <property type="entry name" value="P-loop containing nucleotide triphosphate hydrolases"/>
    <property type="match status" value="1"/>
</dbReference>
<reference evidence="1 2" key="1">
    <citation type="submission" date="2016-10" db="EMBL/GenBank/DDBJ databases">
        <authorList>
            <person name="de Groot N.N."/>
        </authorList>
    </citation>
    <scope>NUCLEOTIDE SEQUENCE [LARGE SCALE GENOMIC DNA]</scope>
    <source>
        <strain evidence="1 2">DSM 25947</strain>
    </source>
</reference>
<evidence type="ECO:0000313" key="2">
    <source>
        <dbReference type="Proteomes" id="UP000181981"/>
    </source>
</evidence>
<keyword evidence="1" id="KW-0418">Kinase</keyword>
<protein>
    <submittedName>
        <fullName evidence="1">Cytidylate kinase-like family protein</fullName>
    </submittedName>
</protein>
<dbReference type="Pfam" id="PF13189">
    <property type="entry name" value="Cytidylate_kin2"/>
    <property type="match status" value="1"/>
</dbReference>
<evidence type="ECO:0000313" key="1">
    <source>
        <dbReference type="EMBL" id="SEU00323.1"/>
    </source>
</evidence>
<organism evidence="1 2">
    <name type="scientific">Draconibacterium orientale</name>
    <dbReference type="NCBI Taxonomy" id="1168034"/>
    <lineage>
        <taxon>Bacteria</taxon>
        <taxon>Pseudomonadati</taxon>
        <taxon>Bacteroidota</taxon>
        <taxon>Bacteroidia</taxon>
        <taxon>Marinilabiliales</taxon>
        <taxon>Prolixibacteraceae</taxon>
        <taxon>Draconibacterium</taxon>
    </lineage>
</organism>
<gene>
    <name evidence="1" type="ORF">SAMN05444285_13443</name>
</gene>
<dbReference type="Proteomes" id="UP000181981">
    <property type="component" value="Unassembled WGS sequence"/>
</dbReference>
<accession>A0A1I0IUY2</accession>
<keyword evidence="1" id="KW-0808">Transferase</keyword>
<proteinExistence type="predicted"/>
<dbReference type="GO" id="GO:0016301">
    <property type="term" value="F:kinase activity"/>
    <property type="evidence" value="ECO:0007669"/>
    <property type="project" value="UniProtKB-KW"/>
</dbReference>
<dbReference type="AlphaFoldDB" id="A0A1I0IUY2"/>
<dbReference type="OrthoDB" id="9781180at2"/>
<dbReference type="EMBL" id="FOHT01000034">
    <property type="protein sequence ID" value="SEU00323.1"/>
    <property type="molecule type" value="Genomic_DNA"/>
</dbReference>
<name>A0A1I0IUY2_9BACT</name>
<sequence>MLLYNTLASIPQNLIVNCLQKQYEYSGYETAGNNNANHMKNFLNSYLTESKCINLESGDYPSPFLTISRQAGCSAKRIAIKLSKILTGYSYMSETKTDVEWKYVDKDMFLEVVEELTDELKWGEYEDAEESILFLKDVGKAFADETIYDISDDKMIAALKGIICRLANHGRTIIVGRSAGAILRSIPNKLNIRLEAPAEWRINRIMQIKDMTQTEAAEYITQADKKRDAFIEKIIGRKAENEDFDVIFNYATMEDDQIVDAVINILRNKKIIAPHYEF</sequence>